<dbReference type="GO" id="GO:0003729">
    <property type="term" value="F:mRNA binding"/>
    <property type="evidence" value="ECO:0000318"/>
    <property type="project" value="GO_Central"/>
</dbReference>
<dbReference type="NCBIfam" id="TIGR00012">
    <property type="entry name" value="L29"/>
    <property type="match status" value="1"/>
</dbReference>
<dbReference type="GO" id="GO:0003735">
    <property type="term" value="F:structural constituent of ribosome"/>
    <property type="evidence" value="ECO:0000318"/>
    <property type="project" value="GO_Central"/>
</dbReference>
<dbReference type="EnsemblMetazoa" id="PPA01280.1">
    <property type="protein sequence ID" value="PPA01280.1"/>
    <property type="gene ID" value="WBGene00090834"/>
</dbReference>
<dbReference type="PROSITE" id="PS00579">
    <property type="entry name" value="RIBOSOMAL_L29"/>
    <property type="match status" value="1"/>
</dbReference>
<evidence type="ECO:0000256" key="5">
    <source>
        <dbReference type="ARBA" id="ARBA00035334"/>
    </source>
</evidence>
<dbReference type="OrthoDB" id="528635at2759"/>
<reference evidence="6" key="2">
    <citation type="submission" date="2022-06" db="UniProtKB">
        <authorList>
            <consortium name="EnsemblMetazoa"/>
        </authorList>
    </citation>
    <scope>IDENTIFICATION</scope>
    <source>
        <strain evidence="6">PS312</strain>
    </source>
</reference>
<dbReference type="InterPro" id="IPR018254">
    <property type="entry name" value="Ribosomal_uL29_CS"/>
</dbReference>
<dbReference type="GO" id="GO:0000463">
    <property type="term" value="P:maturation of LSU-rRNA from tricistronic rRNA transcript (SSU-rRNA, 5.8S rRNA, LSU-rRNA)"/>
    <property type="evidence" value="ECO:0000318"/>
    <property type="project" value="GO_Central"/>
</dbReference>
<evidence type="ECO:0000256" key="2">
    <source>
        <dbReference type="ARBA" id="ARBA00022980"/>
    </source>
</evidence>
<protein>
    <recommendedName>
        <fullName evidence="4">Large ribosomal subunit protein uL29</fullName>
    </recommendedName>
    <alternativeName>
        <fullName evidence="5">60S ribosomal protein L35</fullName>
    </alternativeName>
</protein>
<dbReference type="PROSITE" id="PS51257">
    <property type="entry name" value="PROKAR_LIPOPROTEIN"/>
    <property type="match status" value="1"/>
</dbReference>
<dbReference type="InterPro" id="IPR045059">
    <property type="entry name" value="Ribosomal_uL29_euk"/>
</dbReference>
<dbReference type="InterPro" id="IPR001854">
    <property type="entry name" value="Ribosomal_uL29"/>
</dbReference>
<evidence type="ECO:0000256" key="3">
    <source>
        <dbReference type="ARBA" id="ARBA00023274"/>
    </source>
</evidence>
<dbReference type="Pfam" id="PF00831">
    <property type="entry name" value="Ribosomal_L29"/>
    <property type="match status" value="1"/>
</dbReference>
<dbReference type="Proteomes" id="UP000005239">
    <property type="component" value="Unassembled WGS sequence"/>
</dbReference>
<dbReference type="GO" id="GO:0006412">
    <property type="term" value="P:translation"/>
    <property type="evidence" value="ECO:0007669"/>
    <property type="project" value="InterPro"/>
</dbReference>
<accession>A0A2A6B3D4</accession>
<evidence type="ECO:0000313" key="7">
    <source>
        <dbReference type="Proteomes" id="UP000005239"/>
    </source>
</evidence>
<keyword evidence="3" id="KW-0687">Ribonucleoprotein</keyword>
<sequence length="116" mass="11986">MRPPMLLACLLAVAAACIPTKHPEPGIPAVTPACATIPLADAVTCGSVPFGCDTANPPVVSTVAISCNNGKRILIIKVATVTGGAASKLSKIRVVRKNIARVLTVINRTNISYKKL</sequence>
<dbReference type="AlphaFoldDB" id="A0A2A6B3D4"/>
<keyword evidence="2" id="KW-0689">Ribosomal protein</keyword>
<dbReference type="SUPFAM" id="SSF46561">
    <property type="entry name" value="Ribosomal protein L29 (L29p)"/>
    <property type="match status" value="1"/>
</dbReference>
<organism evidence="6 7">
    <name type="scientific">Pristionchus pacificus</name>
    <name type="common">Parasitic nematode worm</name>
    <dbReference type="NCBI Taxonomy" id="54126"/>
    <lineage>
        <taxon>Eukaryota</taxon>
        <taxon>Metazoa</taxon>
        <taxon>Ecdysozoa</taxon>
        <taxon>Nematoda</taxon>
        <taxon>Chromadorea</taxon>
        <taxon>Rhabditida</taxon>
        <taxon>Rhabditina</taxon>
        <taxon>Diplogasteromorpha</taxon>
        <taxon>Diplogasteroidea</taxon>
        <taxon>Neodiplogasteridae</taxon>
        <taxon>Pristionchus</taxon>
    </lineage>
</organism>
<accession>A0A8R1Y764</accession>
<dbReference type="GO" id="GO:0022625">
    <property type="term" value="C:cytosolic large ribosomal subunit"/>
    <property type="evidence" value="ECO:0000318"/>
    <property type="project" value="GO_Central"/>
</dbReference>
<gene>
    <name evidence="6" type="primary">WBGene00090834</name>
</gene>
<evidence type="ECO:0000256" key="4">
    <source>
        <dbReference type="ARBA" id="ARBA00035204"/>
    </source>
</evidence>
<dbReference type="PANTHER" id="PTHR45722:SF2">
    <property type="entry name" value="LARGE RIBOSOMAL SUBUNIT PROTEIN UL29-RELATED"/>
    <property type="match status" value="1"/>
</dbReference>
<dbReference type="Gene3D" id="1.10.287.310">
    <property type="match status" value="1"/>
</dbReference>
<keyword evidence="7" id="KW-1185">Reference proteome</keyword>
<evidence type="ECO:0000256" key="1">
    <source>
        <dbReference type="ARBA" id="ARBA00009254"/>
    </source>
</evidence>
<evidence type="ECO:0000313" key="6">
    <source>
        <dbReference type="EnsemblMetazoa" id="PPA01280.1"/>
    </source>
</evidence>
<reference evidence="7" key="1">
    <citation type="journal article" date="2008" name="Nat. Genet.">
        <title>The Pristionchus pacificus genome provides a unique perspective on nematode lifestyle and parasitism.</title>
        <authorList>
            <person name="Dieterich C."/>
            <person name="Clifton S.W."/>
            <person name="Schuster L.N."/>
            <person name="Chinwalla A."/>
            <person name="Delehaunty K."/>
            <person name="Dinkelacker I."/>
            <person name="Fulton L."/>
            <person name="Fulton R."/>
            <person name="Godfrey J."/>
            <person name="Minx P."/>
            <person name="Mitreva M."/>
            <person name="Roeseler W."/>
            <person name="Tian H."/>
            <person name="Witte H."/>
            <person name="Yang S.P."/>
            <person name="Wilson R.K."/>
            <person name="Sommer R.J."/>
        </authorList>
    </citation>
    <scope>NUCLEOTIDE SEQUENCE [LARGE SCALE GENOMIC DNA]</scope>
    <source>
        <strain evidence="7">PS312</strain>
    </source>
</reference>
<name>A0A2A6B3D4_PRIPA</name>
<dbReference type="InterPro" id="IPR036049">
    <property type="entry name" value="Ribosomal_uL29_sf"/>
</dbReference>
<dbReference type="PANTHER" id="PTHR45722">
    <property type="entry name" value="60S RIBOSOMAL PROTEIN L35"/>
    <property type="match status" value="1"/>
</dbReference>
<proteinExistence type="inferred from homology"/>
<comment type="similarity">
    <text evidence="1">Belongs to the universal ribosomal protein uL29 family.</text>
</comment>